<dbReference type="EMBL" id="CAJOBA010036636">
    <property type="protein sequence ID" value="CAF4026686.1"/>
    <property type="molecule type" value="Genomic_DNA"/>
</dbReference>
<feature type="non-terminal residue" evidence="1">
    <location>
        <position position="1"/>
    </location>
</feature>
<dbReference type="EMBL" id="CAJNOK010015098">
    <property type="protein sequence ID" value="CAF1218417.1"/>
    <property type="molecule type" value="Genomic_DNA"/>
</dbReference>
<name>A0A8S2EGJ1_9BILA</name>
<reference evidence="1" key="1">
    <citation type="submission" date="2021-02" db="EMBL/GenBank/DDBJ databases">
        <authorList>
            <person name="Nowell W R."/>
        </authorList>
    </citation>
    <scope>NUCLEOTIDE SEQUENCE</scope>
</reference>
<proteinExistence type="predicted"/>
<accession>A0A8S2EGJ1</accession>
<organism evidence="1 3">
    <name type="scientific">Didymodactylos carnosus</name>
    <dbReference type="NCBI Taxonomy" id="1234261"/>
    <lineage>
        <taxon>Eukaryota</taxon>
        <taxon>Metazoa</taxon>
        <taxon>Spiralia</taxon>
        <taxon>Gnathifera</taxon>
        <taxon>Rotifera</taxon>
        <taxon>Eurotatoria</taxon>
        <taxon>Bdelloidea</taxon>
        <taxon>Philodinida</taxon>
        <taxon>Philodinidae</taxon>
        <taxon>Didymodactylos</taxon>
    </lineage>
</organism>
<dbReference type="Proteomes" id="UP000677228">
    <property type="component" value="Unassembled WGS sequence"/>
</dbReference>
<evidence type="ECO:0000313" key="3">
    <source>
        <dbReference type="Proteomes" id="UP000677228"/>
    </source>
</evidence>
<protein>
    <submittedName>
        <fullName evidence="1">Uncharacterized protein</fullName>
    </submittedName>
</protein>
<gene>
    <name evidence="1" type="ORF">OVA965_LOCUS24795</name>
    <name evidence="2" type="ORF">TMI583_LOCUS25519</name>
</gene>
<dbReference type="Proteomes" id="UP000682733">
    <property type="component" value="Unassembled WGS sequence"/>
</dbReference>
<dbReference type="AlphaFoldDB" id="A0A8S2EGJ1"/>
<comment type="caution">
    <text evidence="1">The sequence shown here is derived from an EMBL/GenBank/DDBJ whole genome shotgun (WGS) entry which is preliminary data.</text>
</comment>
<evidence type="ECO:0000313" key="1">
    <source>
        <dbReference type="EMBL" id="CAF1218417.1"/>
    </source>
</evidence>
<sequence length="265" mass="27757">SVSYTNLDDMLFQIIASVATTSAAATTDTSSTTTNAATTRMVTTGTTTLKTCPTSYPTNYSSATSPSPALTGAYGTNIVVNGDGETGRCLSSGNTVFLQPTGWTVSGLATQISYLNTAGDQSLSSIGPSLSERGCCYFIGGQSPPSVTTMMQTINVTAYAVDIDSNLVYYNLSAWMGGWGGQDDNARVSFQFLSQTLSVIGNSTEIGPVLDADRGGTAKLMYRSAAGMVLVNTRYINVVVTMTRVYVTGALNDGDIDNVEIVFSK</sequence>
<evidence type="ECO:0000313" key="2">
    <source>
        <dbReference type="EMBL" id="CAF4026686.1"/>
    </source>
</evidence>